<dbReference type="HOGENOM" id="CLU_3257883_0_0_5"/>
<dbReference type="Proteomes" id="UP000006180">
    <property type="component" value="Chromosome"/>
</dbReference>
<proteinExistence type="predicted"/>
<name>I3WZC4_SINF2</name>
<feature type="region of interest" description="Disordered" evidence="1">
    <location>
        <begin position="1"/>
        <end position="42"/>
    </location>
</feature>
<evidence type="ECO:0000313" key="3">
    <source>
        <dbReference type="Proteomes" id="UP000006180"/>
    </source>
</evidence>
<reference evidence="2 3" key="1">
    <citation type="journal article" date="2012" name="J. Bacteriol.">
        <title>Complete genome sequence of the broad-host-range strain Sinorhizobium fredii USDA257.</title>
        <authorList>
            <person name="Schuldes J."/>
            <person name="Rodriguez Orbegoso M."/>
            <person name="Schmeisser C."/>
            <person name="Krishnan H.B."/>
            <person name="Daniel R."/>
            <person name="Streit W.R."/>
        </authorList>
    </citation>
    <scope>NUCLEOTIDE SEQUENCE [LARGE SCALE GENOMIC DNA]</scope>
    <source>
        <strain evidence="2 3">USDA 257</strain>
    </source>
</reference>
<accession>I3WZC4</accession>
<protein>
    <submittedName>
        <fullName evidence="2">Uncharacterized protein</fullName>
    </submittedName>
</protein>
<dbReference type="AlphaFoldDB" id="I3WZC4"/>
<organism evidence="2 3">
    <name type="scientific">Sinorhizobium fredii (strain USDA 257)</name>
    <dbReference type="NCBI Taxonomy" id="1185652"/>
    <lineage>
        <taxon>Bacteria</taxon>
        <taxon>Pseudomonadati</taxon>
        <taxon>Pseudomonadota</taxon>
        <taxon>Alphaproteobacteria</taxon>
        <taxon>Hyphomicrobiales</taxon>
        <taxon>Rhizobiaceae</taxon>
        <taxon>Sinorhizobium/Ensifer group</taxon>
        <taxon>Sinorhizobium</taxon>
    </lineage>
</organism>
<dbReference type="PATRIC" id="fig|1185652.3.peg.397"/>
<dbReference type="KEGG" id="sfd:USDA257_c03830"/>
<gene>
    <name evidence="2" type="ORF">USDA257_c03830</name>
</gene>
<sequence>MIRSGGQAQLLANEPSPEATGDVETSKETTQKSAENGLRAIE</sequence>
<evidence type="ECO:0000313" key="2">
    <source>
        <dbReference type="EMBL" id="AFL48980.1"/>
    </source>
</evidence>
<evidence type="ECO:0000256" key="1">
    <source>
        <dbReference type="SAM" id="MobiDB-lite"/>
    </source>
</evidence>
<dbReference type="EMBL" id="CP003563">
    <property type="protein sequence ID" value="AFL48980.1"/>
    <property type="molecule type" value="Genomic_DNA"/>
</dbReference>